<comment type="caution">
    <text evidence="1">The sequence shown here is derived from an EMBL/GenBank/DDBJ whole genome shotgun (WGS) entry which is preliminary data.</text>
</comment>
<proteinExistence type="predicted"/>
<gene>
    <name evidence="1" type="ORF">SDC9_210418</name>
</gene>
<dbReference type="AlphaFoldDB" id="A0A645JGU5"/>
<sequence>MKKQTDTIREKVLALAALPTVAEDAAASTLAREILEIVDDGI</sequence>
<reference evidence="1" key="1">
    <citation type="submission" date="2019-08" db="EMBL/GenBank/DDBJ databases">
        <authorList>
            <person name="Kucharzyk K."/>
            <person name="Murdoch R.W."/>
            <person name="Higgins S."/>
            <person name="Loffler F."/>
        </authorList>
    </citation>
    <scope>NUCLEOTIDE SEQUENCE</scope>
</reference>
<protein>
    <submittedName>
        <fullName evidence="1">Uncharacterized protein</fullName>
    </submittedName>
</protein>
<organism evidence="1">
    <name type="scientific">bioreactor metagenome</name>
    <dbReference type="NCBI Taxonomy" id="1076179"/>
    <lineage>
        <taxon>unclassified sequences</taxon>
        <taxon>metagenomes</taxon>
        <taxon>ecological metagenomes</taxon>
    </lineage>
</organism>
<accession>A0A645JGU5</accession>
<name>A0A645JGU5_9ZZZZ</name>
<dbReference type="EMBL" id="VSSQ01141013">
    <property type="protein sequence ID" value="MPN62666.1"/>
    <property type="molecule type" value="Genomic_DNA"/>
</dbReference>
<evidence type="ECO:0000313" key="1">
    <source>
        <dbReference type="EMBL" id="MPN62666.1"/>
    </source>
</evidence>